<dbReference type="EMBL" id="ARYK01000001">
    <property type="protein sequence ID" value="KCZ93805.1"/>
    <property type="molecule type" value="Genomic_DNA"/>
</dbReference>
<dbReference type="InterPro" id="IPR036271">
    <property type="entry name" value="Tet_transcr_reg_TetR-rel_C_sf"/>
</dbReference>
<dbReference type="PANTHER" id="PTHR47506:SF1">
    <property type="entry name" value="HTH-TYPE TRANSCRIPTIONAL REGULATOR YJDC"/>
    <property type="match status" value="1"/>
</dbReference>
<keyword evidence="2 4" id="KW-0238">DNA-binding</keyword>
<evidence type="ECO:0000313" key="6">
    <source>
        <dbReference type="EMBL" id="KCZ93805.1"/>
    </source>
</evidence>
<evidence type="ECO:0000313" key="7">
    <source>
        <dbReference type="Proteomes" id="UP000025171"/>
    </source>
</evidence>
<keyword evidence="3" id="KW-0804">Transcription</keyword>
<dbReference type="PROSITE" id="PS50977">
    <property type="entry name" value="HTH_TETR_2"/>
    <property type="match status" value="1"/>
</dbReference>
<evidence type="ECO:0000256" key="2">
    <source>
        <dbReference type="ARBA" id="ARBA00023125"/>
    </source>
</evidence>
<dbReference type="GO" id="GO:0003677">
    <property type="term" value="F:DNA binding"/>
    <property type="evidence" value="ECO:0007669"/>
    <property type="project" value="UniProtKB-UniRule"/>
</dbReference>
<dbReference type="InterPro" id="IPR009057">
    <property type="entry name" value="Homeodomain-like_sf"/>
</dbReference>
<dbReference type="SUPFAM" id="SSF46689">
    <property type="entry name" value="Homeodomain-like"/>
    <property type="match status" value="1"/>
</dbReference>
<dbReference type="PRINTS" id="PR00455">
    <property type="entry name" value="HTHTETR"/>
</dbReference>
<dbReference type="Pfam" id="PF00440">
    <property type="entry name" value="TetR_N"/>
    <property type="match status" value="1"/>
</dbReference>
<reference evidence="6 7" key="1">
    <citation type="journal article" date="2014" name="Antonie Van Leeuwenhoek">
        <title>Hyphomonas beringensis sp. nov. and Hyphomonas chukchiensis sp. nov., isolated from surface seawater of the Bering Sea and Chukchi Sea.</title>
        <authorList>
            <person name="Li C."/>
            <person name="Lai Q."/>
            <person name="Li G."/>
            <person name="Dong C."/>
            <person name="Wang J."/>
            <person name="Liao Y."/>
            <person name="Shao Z."/>
        </authorList>
    </citation>
    <scope>NUCLEOTIDE SEQUENCE [LARGE SCALE GENOMIC DNA]</scope>
    <source>
        <strain evidence="6 7">MHS-2</strain>
    </source>
</reference>
<evidence type="ECO:0000256" key="1">
    <source>
        <dbReference type="ARBA" id="ARBA00023015"/>
    </source>
</evidence>
<dbReference type="STRING" id="1280950.HJO_00475"/>
<evidence type="ECO:0000256" key="4">
    <source>
        <dbReference type="PROSITE-ProRule" id="PRU00335"/>
    </source>
</evidence>
<proteinExistence type="predicted"/>
<keyword evidence="7" id="KW-1185">Reference proteome</keyword>
<dbReference type="SUPFAM" id="SSF48498">
    <property type="entry name" value="Tetracyclin repressor-like, C-terminal domain"/>
    <property type="match status" value="1"/>
</dbReference>
<accession>A0A059FSX7</accession>
<dbReference type="OrthoDB" id="9779746at2"/>
<dbReference type="Proteomes" id="UP000025171">
    <property type="component" value="Unassembled WGS sequence"/>
</dbReference>
<dbReference type="InterPro" id="IPR001647">
    <property type="entry name" value="HTH_TetR"/>
</dbReference>
<keyword evidence="1" id="KW-0805">Transcription regulation</keyword>
<organism evidence="6 7">
    <name type="scientific">Hyphomonas johnsonii MHS-2</name>
    <dbReference type="NCBI Taxonomy" id="1280950"/>
    <lineage>
        <taxon>Bacteria</taxon>
        <taxon>Pseudomonadati</taxon>
        <taxon>Pseudomonadota</taxon>
        <taxon>Alphaproteobacteria</taxon>
        <taxon>Hyphomonadales</taxon>
        <taxon>Hyphomonadaceae</taxon>
        <taxon>Hyphomonas</taxon>
    </lineage>
</organism>
<evidence type="ECO:0000259" key="5">
    <source>
        <dbReference type="PROSITE" id="PS50977"/>
    </source>
</evidence>
<sequence>MARAHPYDRDAALDAAMTLFWAKGYHATSLKDLESALSMKPGSIYAAFSSKEALFRAALEKYFTTMNRALRSDLDDAESPLAALAGYIRVMPRSAPDNPQQAACMLVKTLLGITSADDIIADDARQYLDRMLAEFEAQFERSKRLGELPADTDCRRLARRYQSDISALKIEMHRGTDADELAALADDMASQFEALRVTPA</sequence>
<dbReference type="AlphaFoldDB" id="A0A059FSX7"/>
<dbReference type="Gene3D" id="1.10.357.10">
    <property type="entry name" value="Tetracycline Repressor, domain 2"/>
    <property type="match status" value="1"/>
</dbReference>
<dbReference type="PATRIC" id="fig|1280950.3.peg.98"/>
<dbReference type="eggNOG" id="COG1309">
    <property type="taxonomic scope" value="Bacteria"/>
</dbReference>
<dbReference type="PANTHER" id="PTHR47506">
    <property type="entry name" value="TRANSCRIPTIONAL REGULATORY PROTEIN"/>
    <property type="match status" value="1"/>
</dbReference>
<evidence type="ECO:0000256" key="3">
    <source>
        <dbReference type="ARBA" id="ARBA00023163"/>
    </source>
</evidence>
<dbReference type="Gene3D" id="1.10.10.60">
    <property type="entry name" value="Homeodomain-like"/>
    <property type="match status" value="1"/>
</dbReference>
<gene>
    <name evidence="6" type="ORF">HJO_00475</name>
</gene>
<feature type="DNA-binding region" description="H-T-H motif" evidence="4">
    <location>
        <begin position="29"/>
        <end position="48"/>
    </location>
</feature>
<protein>
    <submittedName>
        <fullName evidence="6">TetR family transcriptional regulator</fullName>
    </submittedName>
</protein>
<comment type="caution">
    <text evidence="6">The sequence shown here is derived from an EMBL/GenBank/DDBJ whole genome shotgun (WGS) entry which is preliminary data.</text>
</comment>
<dbReference type="RefSeq" id="WP_035612447.1">
    <property type="nucleotide sequence ID" value="NZ_ARYK01000001.1"/>
</dbReference>
<feature type="domain" description="HTH tetR-type" evidence="5">
    <location>
        <begin position="6"/>
        <end position="66"/>
    </location>
</feature>
<name>A0A059FSX7_9PROT</name>